<dbReference type="InterPro" id="IPR029757">
    <property type="entry name" value="RpoE"/>
</dbReference>
<dbReference type="NCBIfam" id="TIGR04567">
    <property type="entry name" value="RNAP_delt_lowGC"/>
    <property type="match status" value="1"/>
</dbReference>
<keyword evidence="3" id="KW-0808">Transferase</keyword>
<dbReference type="PROSITE" id="PS51913">
    <property type="entry name" value="HTH_HARE"/>
    <property type="match status" value="1"/>
</dbReference>
<dbReference type="GO" id="GO:0006355">
    <property type="term" value="P:regulation of DNA-templated transcription"/>
    <property type="evidence" value="ECO:0007669"/>
    <property type="project" value="InterPro"/>
</dbReference>
<accession>A0A449BCA3</accession>
<dbReference type="STRING" id="1278311.GCA_000428705_01080"/>
<dbReference type="AlphaFoldDB" id="A0A449BCA3"/>
<evidence type="ECO:0000259" key="9">
    <source>
        <dbReference type="PROSITE" id="PS51913"/>
    </source>
</evidence>
<evidence type="ECO:0000256" key="1">
    <source>
        <dbReference type="ARBA" id="ARBA00009828"/>
    </source>
</evidence>
<evidence type="ECO:0000256" key="8">
    <source>
        <dbReference type="SAM" id="MobiDB-lite"/>
    </source>
</evidence>
<comment type="similarity">
    <text evidence="1">Belongs to the RpoE family.</text>
</comment>
<feature type="domain" description="HTH HARE-type" evidence="9">
    <location>
        <begin position="8"/>
        <end position="74"/>
    </location>
</feature>
<dbReference type="EMBL" id="LR215048">
    <property type="protein sequence ID" value="VEU80065.1"/>
    <property type="molecule type" value="Genomic_DNA"/>
</dbReference>
<organism evidence="10 11">
    <name type="scientific">Haploplasma axanthum</name>
    <name type="common">Acholeplasma axanthum</name>
    <dbReference type="NCBI Taxonomy" id="29552"/>
    <lineage>
        <taxon>Bacteria</taxon>
        <taxon>Bacillati</taxon>
        <taxon>Mycoplasmatota</taxon>
        <taxon>Mollicutes</taxon>
        <taxon>Acholeplasmatales</taxon>
        <taxon>Acholeplasmataceae</taxon>
        <taxon>Haploplasma</taxon>
    </lineage>
</organism>
<dbReference type="Gene3D" id="1.10.10.1250">
    <property type="entry name" value="RNA polymerase, subunit delta, N-terminal domain"/>
    <property type="match status" value="1"/>
</dbReference>
<sequence>MSKKLETLAMVDVAYELLKENKKPISIHELFKQIAEIKNISLDDIEKLTQLYMDITQSAKFVYCGDDKWNLKEGNLHLWDDDGSSFIEVEEDDEEEIIEDDLAIFDEEELEVELDEEEIEELDEEEIIEDDLAIFDEEELEVELDEEEIEELDEEEIEQIKEEKAYIEVELPFKSTDDDDIDFDADDYDEDDYNEIMDDYEDMYDE</sequence>
<evidence type="ECO:0000256" key="6">
    <source>
        <dbReference type="ARBA" id="ARBA00031937"/>
    </source>
</evidence>
<feature type="region of interest" description="Disordered" evidence="8">
    <location>
        <begin position="171"/>
        <end position="192"/>
    </location>
</feature>
<evidence type="ECO:0000256" key="3">
    <source>
        <dbReference type="ARBA" id="ARBA00022679"/>
    </source>
</evidence>
<reference evidence="10 11" key="1">
    <citation type="submission" date="2019-01" db="EMBL/GenBank/DDBJ databases">
        <authorList>
            <consortium name="Pathogen Informatics"/>
        </authorList>
    </citation>
    <scope>NUCLEOTIDE SEQUENCE [LARGE SCALE GENOMIC DNA]</scope>
    <source>
        <strain evidence="10 11">NCTC10138</strain>
    </source>
</reference>
<dbReference type="InterPro" id="IPR038087">
    <property type="entry name" value="RNAP_delta_N_dom_sf"/>
</dbReference>
<evidence type="ECO:0000256" key="5">
    <source>
        <dbReference type="ARBA" id="ARBA00023163"/>
    </source>
</evidence>
<feature type="coiled-coil region" evidence="7">
    <location>
        <begin position="105"/>
        <end position="162"/>
    </location>
</feature>
<evidence type="ECO:0000256" key="2">
    <source>
        <dbReference type="ARBA" id="ARBA00022478"/>
    </source>
</evidence>
<evidence type="ECO:0000256" key="7">
    <source>
        <dbReference type="SAM" id="Coils"/>
    </source>
</evidence>
<dbReference type="GO" id="GO:0006351">
    <property type="term" value="P:DNA-templated transcription"/>
    <property type="evidence" value="ECO:0007669"/>
    <property type="project" value="InterPro"/>
</dbReference>
<keyword evidence="11" id="KW-1185">Reference proteome</keyword>
<name>A0A449BCA3_HAPAX</name>
<dbReference type="GO" id="GO:0016779">
    <property type="term" value="F:nucleotidyltransferase activity"/>
    <property type="evidence" value="ECO:0007669"/>
    <property type="project" value="UniProtKB-KW"/>
</dbReference>
<protein>
    <recommendedName>
        <fullName evidence="6">RNAP delta factor</fullName>
    </recommendedName>
</protein>
<dbReference type="KEGG" id="aaxa:NCTC10138_00421"/>
<keyword evidence="4" id="KW-0548">Nucleotidyltransferase</keyword>
<keyword evidence="2 10" id="KW-0240">DNA-directed RNA polymerase</keyword>
<gene>
    <name evidence="10" type="ORF">NCTC10138_00421</name>
</gene>
<dbReference type="GO" id="GO:0000428">
    <property type="term" value="C:DNA-directed RNA polymerase complex"/>
    <property type="evidence" value="ECO:0007669"/>
    <property type="project" value="UniProtKB-KW"/>
</dbReference>
<proteinExistence type="inferred from homology"/>
<dbReference type="OrthoDB" id="401223at2"/>
<feature type="compositionally biased region" description="Acidic residues" evidence="8">
    <location>
        <begin position="177"/>
        <end position="192"/>
    </location>
</feature>
<evidence type="ECO:0000313" key="11">
    <source>
        <dbReference type="Proteomes" id="UP000289841"/>
    </source>
</evidence>
<keyword evidence="7" id="KW-0175">Coiled coil</keyword>
<dbReference type="InterPro" id="IPR007759">
    <property type="entry name" value="Asxl_HARE-HTH"/>
</dbReference>
<dbReference type="RefSeq" id="WP_026390602.1">
    <property type="nucleotide sequence ID" value="NZ_LR215048.1"/>
</dbReference>
<evidence type="ECO:0000313" key="10">
    <source>
        <dbReference type="EMBL" id="VEU80065.1"/>
    </source>
</evidence>
<evidence type="ECO:0000256" key="4">
    <source>
        <dbReference type="ARBA" id="ARBA00022695"/>
    </source>
</evidence>
<keyword evidence="5" id="KW-0804">Transcription</keyword>
<dbReference type="Proteomes" id="UP000289841">
    <property type="component" value="Chromosome"/>
</dbReference>